<evidence type="ECO:0000256" key="8">
    <source>
        <dbReference type="ARBA" id="ARBA00023175"/>
    </source>
</evidence>
<keyword evidence="4" id="KW-0493">Microtubule</keyword>
<dbReference type="InterPro" id="IPR035897">
    <property type="entry name" value="Toll_tir_struct_dom_sf"/>
</dbReference>
<evidence type="ECO:0000256" key="5">
    <source>
        <dbReference type="ARBA" id="ARBA00022737"/>
    </source>
</evidence>
<evidence type="ECO:0000256" key="6">
    <source>
        <dbReference type="ARBA" id="ARBA00022803"/>
    </source>
</evidence>
<reference evidence="12" key="1">
    <citation type="journal article" date="2019" name="Int. J. Syst. Evol. Microbiol.">
        <title>The Global Catalogue of Microorganisms (GCM) 10K type strain sequencing project: providing services to taxonomists for standard genome sequencing and annotation.</title>
        <authorList>
            <consortium name="The Broad Institute Genomics Platform"/>
            <consortium name="The Broad Institute Genome Sequencing Center for Infectious Disease"/>
            <person name="Wu L."/>
            <person name="Ma J."/>
        </authorList>
    </citation>
    <scope>NUCLEOTIDE SEQUENCE [LARGE SCALE GENOMIC DNA]</scope>
    <source>
        <strain evidence="12">NBRC 101365</strain>
    </source>
</reference>
<dbReference type="Gene3D" id="3.40.50.10140">
    <property type="entry name" value="Toll/interleukin-1 receptor homology (TIR) domain"/>
    <property type="match status" value="1"/>
</dbReference>
<dbReference type="Proteomes" id="UP001156882">
    <property type="component" value="Unassembled WGS sequence"/>
</dbReference>
<keyword evidence="7" id="KW-0175">Coiled coil</keyword>
<keyword evidence="3" id="KW-0963">Cytoplasm</keyword>
<dbReference type="Gene3D" id="3.40.50.300">
    <property type="entry name" value="P-loop containing nucleotide triphosphate hydrolases"/>
    <property type="match status" value="1"/>
</dbReference>
<dbReference type="InterPro" id="IPR000157">
    <property type="entry name" value="TIR_dom"/>
</dbReference>
<dbReference type="Pfam" id="PF13676">
    <property type="entry name" value="TIR_2"/>
    <property type="match status" value="1"/>
</dbReference>
<evidence type="ECO:0000256" key="1">
    <source>
        <dbReference type="ARBA" id="ARBA00004245"/>
    </source>
</evidence>
<dbReference type="EMBL" id="BSPC01000002">
    <property type="protein sequence ID" value="GLS17004.1"/>
    <property type="molecule type" value="Genomic_DNA"/>
</dbReference>
<evidence type="ECO:0000256" key="3">
    <source>
        <dbReference type="ARBA" id="ARBA00022490"/>
    </source>
</evidence>
<dbReference type="InterPro" id="IPR002151">
    <property type="entry name" value="Kinesin_light"/>
</dbReference>
<evidence type="ECO:0000256" key="2">
    <source>
        <dbReference type="ARBA" id="ARBA00009622"/>
    </source>
</evidence>
<keyword evidence="5" id="KW-0677">Repeat</keyword>
<evidence type="ECO:0000313" key="12">
    <source>
        <dbReference type="Proteomes" id="UP001156882"/>
    </source>
</evidence>
<feature type="domain" description="TIR" evidence="10">
    <location>
        <begin position="18"/>
        <end position="127"/>
    </location>
</feature>
<evidence type="ECO:0000259" key="10">
    <source>
        <dbReference type="Pfam" id="PF13676"/>
    </source>
</evidence>
<dbReference type="InterPro" id="IPR011990">
    <property type="entry name" value="TPR-like_helical_dom_sf"/>
</dbReference>
<dbReference type="SUPFAM" id="SSF52200">
    <property type="entry name" value="Toll/Interleukin receptor TIR domain"/>
    <property type="match status" value="1"/>
</dbReference>
<comment type="similarity">
    <text evidence="2">Belongs to the kinesin light chain family.</text>
</comment>
<keyword evidence="11" id="KW-0067">ATP-binding</keyword>
<sequence>MIWQRCIGLSGAKDVADIFVSYTNADRDWAFWIAEALCGLGHAPHLHELEIKSGEDIYAWMEARHDAADHVLCVVSDDYLRAPYSTLERNAAMWQAAARRPGFVLIVAVKTCRLPSLIDHYRRCELYGISNDEAHHRFRAFMLSPAGSAPVAYPGEAFAVSNIPIRVPIHFLGREDSLAAIETALIRYQGRVAITALHGLRGVGKTALAAAYADRHRSSYRATWWIRAQTETTMRTDLVGLGARLNWVAANEKEEPAFTAVMERLRLEGDGVLLVYDNVMNAEALQPYLPRGGAASLLVTSNAHNWRGIAEPIEIRTWPKQVGADYLLARTGRITERVAAEALSVALGGLPLAHEQAAAYCERLEVSLAEYGERFDSAPAKYLDDTRHAPAEYHDGLTVAKTFSLAIEEAAKLHAAAEPLIVHAALLGPEPIPLFLFSEGREKLGWALAAGLADDGLIEALAALRVFALVDREMIFDERDPAITTDCVRLHRLVREVAVARRDSEAREEVRCALIEATATVYPTNVWDDPKTWPRARRLDTLVLALVGDGVVPAGAENGAAYLLDRAGSYRQSALGVYAEARSLFERALAMDEKVHGSEHADTGIRLNNLANLARAQGDLATARPLLERALAIHEKMREPEDIEIAVSLNNLALLIQSQGDLESARPLAERALAIREKVRGPDHPDTAMSLSNLALLLRAQGDLARPRLLSERALAIYEKTLGPEHSDTALSLNNLGYLLQGEGDLAGAQSRYERALAIWEKALGPEHPNPNRARRNLASLMLTRGEPLFALELGRSALAAHDKVLGSHHRWTKDSARVTADSLDKLGHGEEANAVRTKYGIEDRAE</sequence>
<comment type="caution">
    <text evidence="11">The sequence shown here is derived from an EMBL/GenBank/DDBJ whole genome shotgun (WGS) entry which is preliminary data.</text>
</comment>
<keyword evidence="8" id="KW-0505">Motor protein</keyword>
<dbReference type="InterPro" id="IPR027417">
    <property type="entry name" value="P-loop_NTPase"/>
</dbReference>
<dbReference type="PRINTS" id="PR00381">
    <property type="entry name" value="KINESINLIGHT"/>
</dbReference>
<comment type="subcellular location">
    <subcellularLocation>
        <location evidence="1">Cytoplasm</location>
        <location evidence="1">Cytoskeleton</location>
    </subcellularLocation>
</comment>
<dbReference type="Gene3D" id="1.25.40.10">
    <property type="entry name" value="Tetratricopeptide repeat domain"/>
    <property type="match status" value="2"/>
</dbReference>
<gene>
    <name evidence="11" type="ORF">GCM10007874_00190</name>
</gene>
<keyword evidence="9" id="KW-0206">Cytoskeleton</keyword>
<dbReference type="SUPFAM" id="SSF52540">
    <property type="entry name" value="P-loop containing nucleoside triphosphate hydrolases"/>
    <property type="match status" value="1"/>
</dbReference>
<evidence type="ECO:0000256" key="7">
    <source>
        <dbReference type="ARBA" id="ARBA00023054"/>
    </source>
</evidence>
<keyword evidence="12" id="KW-1185">Reference proteome</keyword>
<dbReference type="SMART" id="SM00028">
    <property type="entry name" value="TPR"/>
    <property type="match status" value="5"/>
</dbReference>
<dbReference type="GO" id="GO:0005524">
    <property type="term" value="F:ATP binding"/>
    <property type="evidence" value="ECO:0007669"/>
    <property type="project" value="UniProtKB-KW"/>
</dbReference>
<accession>A0ABQ6C9Y2</accession>
<organism evidence="11 12">
    <name type="scientific">Labrys miyagiensis</name>
    <dbReference type="NCBI Taxonomy" id="346912"/>
    <lineage>
        <taxon>Bacteria</taxon>
        <taxon>Pseudomonadati</taxon>
        <taxon>Pseudomonadota</taxon>
        <taxon>Alphaproteobacteria</taxon>
        <taxon>Hyphomicrobiales</taxon>
        <taxon>Xanthobacteraceae</taxon>
        <taxon>Labrys</taxon>
    </lineage>
</organism>
<dbReference type="PANTHER" id="PTHR45783">
    <property type="entry name" value="KINESIN LIGHT CHAIN"/>
    <property type="match status" value="1"/>
</dbReference>
<dbReference type="SUPFAM" id="SSF48452">
    <property type="entry name" value="TPR-like"/>
    <property type="match status" value="1"/>
</dbReference>
<dbReference type="InterPro" id="IPR019734">
    <property type="entry name" value="TPR_rpt"/>
</dbReference>
<name>A0ABQ6C9Y2_9HYPH</name>
<dbReference type="PANTHER" id="PTHR45783:SF3">
    <property type="entry name" value="KINESIN LIGHT CHAIN"/>
    <property type="match status" value="1"/>
</dbReference>
<proteinExistence type="inferred from homology"/>
<protein>
    <submittedName>
        <fullName evidence="11">ATP-binding protein</fullName>
    </submittedName>
</protein>
<evidence type="ECO:0000256" key="9">
    <source>
        <dbReference type="ARBA" id="ARBA00023212"/>
    </source>
</evidence>
<dbReference type="Pfam" id="PF13424">
    <property type="entry name" value="TPR_12"/>
    <property type="match status" value="3"/>
</dbReference>
<evidence type="ECO:0000313" key="11">
    <source>
        <dbReference type="EMBL" id="GLS17004.1"/>
    </source>
</evidence>
<keyword evidence="6" id="KW-0802">TPR repeat</keyword>
<keyword evidence="11" id="KW-0547">Nucleotide-binding</keyword>
<evidence type="ECO:0000256" key="4">
    <source>
        <dbReference type="ARBA" id="ARBA00022701"/>
    </source>
</evidence>